<feature type="transmembrane region" description="Helical" evidence="1">
    <location>
        <begin position="548"/>
        <end position="571"/>
    </location>
</feature>
<reference evidence="2 3" key="1">
    <citation type="submission" date="2023-06" db="EMBL/GenBank/DDBJ databases">
        <title>Aquibacillus rhizosphaerae LR5S19.</title>
        <authorList>
            <person name="Sun J.-Q."/>
        </authorList>
    </citation>
    <scope>NUCLEOTIDE SEQUENCE [LARGE SCALE GENOMIC DNA]</scope>
    <source>
        <strain evidence="2 3">LR5S19</strain>
    </source>
</reference>
<keyword evidence="3" id="KW-1185">Reference proteome</keyword>
<feature type="transmembrane region" description="Helical" evidence="1">
    <location>
        <begin position="453"/>
        <end position="481"/>
    </location>
</feature>
<evidence type="ECO:0008006" key="4">
    <source>
        <dbReference type="Google" id="ProtNLM"/>
    </source>
</evidence>
<dbReference type="Proteomes" id="UP001235343">
    <property type="component" value="Unassembled WGS sequence"/>
</dbReference>
<keyword evidence="1" id="KW-1133">Transmembrane helix</keyword>
<evidence type="ECO:0000256" key="1">
    <source>
        <dbReference type="SAM" id="Phobius"/>
    </source>
</evidence>
<dbReference type="EMBL" id="JASTZU010000063">
    <property type="protein sequence ID" value="MDL4842840.1"/>
    <property type="molecule type" value="Genomic_DNA"/>
</dbReference>
<accession>A0ABT7LCC3</accession>
<name>A0ABT7LCC3_9BACI</name>
<feature type="transmembrane region" description="Helical" evidence="1">
    <location>
        <begin position="502"/>
        <end position="528"/>
    </location>
</feature>
<evidence type="ECO:0000313" key="3">
    <source>
        <dbReference type="Proteomes" id="UP001235343"/>
    </source>
</evidence>
<keyword evidence="1" id="KW-0472">Membrane</keyword>
<sequence>MADYSIDAELKASVGKYKKAIDAARKVTQKFKSESDSAEDTELDANIKPLKRNIKIARKQMEAFRASASKDVNVDVDVNNQEAKKKIGFLMAAKLALSKTVVIPVEARISKFQTAMGRIANTIRAFDTVAQNTFQGIGISISSTLVPIIASMVPAIMAVGNAIGVLSGGVAGLATSFAVAGSGAVAFGAVATSALGSVFETNKEVTAFQEQLANTSDAKERAKINEQIAQATKGLSKEQQKGLKSLQGFSKFWGKFAKQFEQPVMDIFIRSLDQLQGLIKQLEPVFDGAVKAVDVLSKSLGGAIQSDQFKKFTKFLGDTVEPAMITLGKAFGHTMMGVQNLMIAFGPLSEDMQDGFLNMMKRFSEWTAGLENSKGFQKFVDYVRTNIPIIRSIFGDTFKGIINLFASFGDNSSIIFTKLAEMMAKFRKWSETVKKSDGFQKFIEYVETNGPKVIALIGNIISFIINLGIALAPMGAALLGIINSFISWTNSMMESYPIIGKIIAIITVVAGVLIAIVPNIIAFVSAFSGVGGVIMKVIPWVVRIGGSLLRFAGGPIGLAIQAVILLGIIIYKNWDAIWKTTKKIFSVIGSFMSSSLNFWIDIFKTSTSTIKTVLKQVFSFIFNNVIKNYMDSALNHIKIVWQFIKNSFKNALAFVKALLTGDFQGMADAVSNQMTNIKDTVSDIWNNVMDFFSDIDLYDSGKAIIQSAIDGILAVKNKILGTVEDIVSNVRDFWPFSPAKTGPLSDIHRMDFGVISDSIKRAKKPIQRETERLAATTANSFNPNLSVKSSQITSSLKGLKRNSAAQVSSAVNADIKVNNKQPAYINLNLGGREYNTFVDDISTTQEREARLKSRFQ</sequence>
<feature type="transmembrane region" description="Helical" evidence="1">
    <location>
        <begin position="583"/>
        <end position="600"/>
    </location>
</feature>
<gene>
    <name evidence="2" type="ORF">QQS35_20605</name>
</gene>
<protein>
    <recommendedName>
        <fullName evidence="4">Phage tail tape measure protein</fullName>
    </recommendedName>
</protein>
<keyword evidence="1" id="KW-0812">Transmembrane</keyword>
<evidence type="ECO:0000313" key="2">
    <source>
        <dbReference type="EMBL" id="MDL4842840.1"/>
    </source>
</evidence>
<comment type="caution">
    <text evidence="2">The sequence shown here is derived from an EMBL/GenBank/DDBJ whole genome shotgun (WGS) entry which is preliminary data.</text>
</comment>
<dbReference type="InterPro" id="IPR016024">
    <property type="entry name" value="ARM-type_fold"/>
</dbReference>
<organism evidence="2 3">
    <name type="scientific">Aquibacillus rhizosphaerae</name>
    <dbReference type="NCBI Taxonomy" id="3051431"/>
    <lineage>
        <taxon>Bacteria</taxon>
        <taxon>Bacillati</taxon>
        <taxon>Bacillota</taxon>
        <taxon>Bacilli</taxon>
        <taxon>Bacillales</taxon>
        <taxon>Bacillaceae</taxon>
        <taxon>Aquibacillus</taxon>
    </lineage>
</organism>
<dbReference type="SUPFAM" id="SSF48371">
    <property type="entry name" value="ARM repeat"/>
    <property type="match status" value="1"/>
</dbReference>
<proteinExistence type="predicted"/>
<dbReference type="RefSeq" id="WP_285934136.1">
    <property type="nucleotide sequence ID" value="NZ_JASTZU010000063.1"/>
</dbReference>